<dbReference type="SUPFAM" id="SSF50891">
    <property type="entry name" value="Cyclophilin-like"/>
    <property type="match status" value="1"/>
</dbReference>
<dbReference type="EC" id="5.2.1.8" evidence="1"/>
<keyword evidence="1" id="KW-0697">Rotamase</keyword>
<dbReference type="PRINTS" id="PR00153">
    <property type="entry name" value="CSAPPISMRASE"/>
</dbReference>
<dbReference type="PROSITE" id="PS50072">
    <property type="entry name" value="CSA_PPIASE_2"/>
    <property type="match status" value="1"/>
</dbReference>
<feature type="region of interest" description="Disordered" evidence="3">
    <location>
        <begin position="1"/>
        <end position="35"/>
    </location>
</feature>
<dbReference type="GO" id="GO:0006457">
    <property type="term" value="P:protein folding"/>
    <property type="evidence" value="ECO:0007669"/>
    <property type="project" value="TreeGrafter"/>
</dbReference>
<comment type="function">
    <text evidence="1">PPIases accelerate the folding of proteins. It catalyzes the cis-trans isomerization of proline imidic peptide bonds in oligopeptides.</text>
</comment>
<evidence type="ECO:0000313" key="5">
    <source>
        <dbReference type="EMBL" id="KAG8466937.1"/>
    </source>
</evidence>
<evidence type="ECO:0000259" key="4">
    <source>
        <dbReference type="PROSITE" id="PS50072"/>
    </source>
</evidence>
<accession>A0A8J5XR81</accession>
<evidence type="ECO:0000313" key="6">
    <source>
        <dbReference type="Proteomes" id="UP000751190"/>
    </source>
</evidence>
<keyword evidence="2" id="KW-0175">Coiled coil</keyword>
<dbReference type="PANTHER" id="PTHR11071">
    <property type="entry name" value="PEPTIDYL-PROLYL CIS-TRANS ISOMERASE"/>
    <property type="match status" value="1"/>
</dbReference>
<organism evidence="5 6">
    <name type="scientific">Diacronema lutheri</name>
    <name type="common">Unicellular marine alga</name>
    <name type="synonym">Monochrysis lutheri</name>
    <dbReference type="NCBI Taxonomy" id="2081491"/>
    <lineage>
        <taxon>Eukaryota</taxon>
        <taxon>Haptista</taxon>
        <taxon>Haptophyta</taxon>
        <taxon>Pavlovophyceae</taxon>
        <taxon>Pavlovales</taxon>
        <taxon>Pavlovaceae</taxon>
        <taxon>Diacronema</taxon>
    </lineage>
</organism>
<reference evidence="5" key="1">
    <citation type="submission" date="2021-05" db="EMBL/GenBank/DDBJ databases">
        <title>The genome of the haptophyte Pavlova lutheri (Diacronema luteri, Pavlovales) - a model for lipid biosynthesis in eukaryotic algae.</title>
        <authorList>
            <person name="Hulatt C.J."/>
            <person name="Posewitz M.C."/>
        </authorList>
    </citation>
    <scope>NUCLEOTIDE SEQUENCE</scope>
    <source>
        <strain evidence="5">NIVA-4/92</strain>
    </source>
</reference>
<gene>
    <name evidence="5" type="ORF">KFE25_008316</name>
</gene>
<comment type="catalytic activity">
    <reaction evidence="1">
        <text>[protein]-peptidylproline (omega=180) = [protein]-peptidylproline (omega=0)</text>
        <dbReference type="Rhea" id="RHEA:16237"/>
        <dbReference type="Rhea" id="RHEA-COMP:10747"/>
        <dbReference type="Rhea" id="RHEA-COMP:10748"/>
        <dbReference type="ChEBI" id="CHEBI:83833"/>
        <dbReference type="ChEBI" id="CHEBI:83834"/>
        <dbReference type="EC" id="5.2.1.8"/>
    </reaction>
</comment>
<dbReference type="GO" id="GO:0005737">
    <property type="term" value="C:cytoplasm"/>
    <property type="evidence" value="ECO:0007669"/>
    <property type="project" value="TreeGrafter"/>
</dbReference>
<comment type="similarity">
    <text evidence="1">Belongs to the cyclophilin-type PPIase family.</text>
</comment>
<protein>
    <recommendedName>
        <fullName evidence="1">Peptidyl-prolyl cis-trans isomerase</fullName>
        <shortName evidence="1">PPIase</shortName>
        <ecNumber evidence="1">5.2.1.8</ecNumber>
    </recommendedName>
</protein>
<dbReference type="GO" id="GO:0016018">
    <property type="term" value="F:cyclosporin A binding"/>
    <property type="evidence" value="ECO:0007669"/>
    <property type="project" value="TreeGrafter"/>
</dbReference>
<keyword evidence="1" id="KW-0413">Isomerase</keyword>
<feature type="coiled-coil region" evidence="2">
    <location>
        <begin position="40"/>
        <end position="67"/>
    </location>
</feature>
<keyword evidence="6" id="KW-1185">Reference proteome</keyword>
<dbReference type="PANTHER" id="PTHR11071:SF561">
    <property type="entry name" value="PEPTIDYL-PROLYL CIS-TRANS ISOMERASE D-RELATED"/>
    <property type="match status" value="1"/>
</dbReference>
<dbReference type="Proteomes" id="UP000751190">
    <property type="component" value="Unassembled WGS sequence"/>
</dbReference>
<dbReference type="OrthoDB" id="193499at2759"/>
<dbReference type="OMA" id="ERESDTW"/>
<dbReference type="InterPro" id="IPR002130">
    <property type="entry name" value="Cyclophilin-type_PPIase_dom"/>
</dbReference>
<feature type="domain" description="PPIase cyclophilin-type" evidence="4">
    <location>
        <begin position="102"/>
        <end position="255"/>
    </location>
</feature>
<dbReference type="Pfam" id="PF00160">
    <property type="entry name" value="Pro_isomerase"/>
    <property type="match status" value="1"/>
</dbReference>
<evidence type="ECO:0000256" key="2">
    <source>
        <dbReference type="SAM" id="Coils"/>
    </source>
</evidence>
<dbReference type="Gene3D" id="2.40.100.10">
    <property type="entry name" value="Cyclophilin-like"/>
    <property type="match status" value="1"/>
</dbReference>
<dbReference type="AlphaFoldDB" id="A0A8J5XR81"/>
<comment type="caution">
    <text evidence="5">The sequence shown here is derived from an EMBL/GenBank/DDBJ whole genome shotgun (WGS) entry which is preliminary data.</text>
</comment>
<proteinExistence type="inferred from homology"/>
<evidence type="ECO:0000256" key="1">
    <source>
        <dbReference type="RuleBase" id="RU363019"/>
    </source>
</evidence>
<evidence type="ECO:0000256" key="3">
    <source>
        <dbReference type="SAM" id="MobiDB-lite"/>
    </source>
</evidence>
<dbReference type="EMBL" id="JAGTXO010000007">
    <property type="protein sequence ID" value="KAG8466937.1"/>
    <property type="molecule type" value="Genomic_DNA"/>
</dbReference>
<dbReference type="InterPro" id="IPR029000">
    <property type="entry name" value="Cyclophilin-like_dom_sf"/>
</dbReference>
<name>A0A8J5XR81_DIALT</name>
<dbReference type="GO" id="GO:0003755">
    <property type="term" value="F:peptidyl-prolyl cis-trans isomerase activity"/>
    <property type="evidence" value="ECO:0007669"/>
    <property type="project" value="UniProtKB-UniRule"/>
</dbReference>
<sequence length="294" mass="32558">MAPQRPNAFSTAKHKRPRAWQQAEDEAPEGEQPSEAFVKLQRELEEREKVERRNEERRARLDELVARTEGRSAKVGTLLYLDVELRKQTSTMAKLQSFVTTGRLIFEVFDDLLPRTADAMIRLVRATGAQADSKAPRSSAASYLNATFSYVVPGFLCRGGTAVADEHAASRTAFDGTSEAIWEGLTLSCRGVLALASEKSNEFIISFKPLEDLDGQRMVFGRVCPASAELLDEIEAAGAPNGEVSKAIVIVGGGVIDPEQPITKYVRPVVRPKEVRTTERRAKGFTDYRKHTFT</sequence>